<gene>
    <name evidence="2" type="ORF">D2V07_01985</name>
</gene>
<dbReference type="AlphaFoldDB" id="A0A418NWR3"/>
<dbReference type="Proteomes" id="UP000286576">
    <property type="component" value="Unassembled WGS sequence"/>
</dbReference>
<sequence>MTLPKALCTDETGATGIEYGLIISLIAMALVGAFQELRAEVFAMYGHIEEQYAAAQD</sequence>
<keyword evidence="1" id="KW-0812">Transmembrane</keyword>
<dbReference type="EMBL" id="QXFL01000001">
    <property type="protein sequence ID" value="RIV89050.1"/>
    <property type="molecule type" value="Genomic_DNA"/>
</dbReference>
<name>A0A418NWR3_9SPHN</name>
<evidence type="ECO:0000313" key="3">
    <source>
        <dbReference type="Proteomes" id="UP000286576"/>
    </source>
</evidence>
<organism evidence="2 3">
    <name type="scientific">Aurantiacibacter zhengii</name>
    <dbReference type="NCBI Taxonomy" id="2307003"/>
    <lineage>
        <taxon>Bacteria</taxon>
        <taxon>Pseudomonadati</taxon>
        <taxon>Pseudomonadota</taxon>
        <taxon>Alphaproteobacteria</taxon>
        <taxon>Sphingomonadales</taxon>
        <taxon>Erythrobacteraceae</taxon>
        <taxon>Aurantiacibacter</taxon>
    </lineage>
</organism>
<dbReference type="Pfam" id="PF04964">
    <property type="entry name" value="Flp_Fap"/>
    <property type="match status" value="1"/>
</dbReference>
<evidence type="ECO:0000313" key="2">
    <source>
        <dbReference type="EMBL" id="RIV89050.1"/>
    </source>
</evidence>
<evidence type="ECO:0000256" key="1">
    <source>
        <dbReference type="SAM" id="Phobius"/>
    </source>
</evidence>
<protein>
    <submittedName>
        <fullName evidence="2">Flp family type IVb pilin</fullName>
    </submittedName>
</protein>
<dbReference type="InterPro" id="IPR007047">
    <property type="entry name" value="Flp_Fap"/>
</dbReference>
<proteinExistence type="predicted"/>
<keyword evidence="1" id="KW-0472">Membrane</keyword>
<keyword evidence="3" id="KW-1185">Reference proteome</keyword>
<reference evidence="2 3" key="1">
    <citation type="submission" date="2018-08" db="EMBL/GenBank/DDBJ databases">
        <title>Erythrobacter zhengii sp.nov., a bacterium isolated from deep-sea sediment.</title>
        <authorList>
            <person name="Fang C."/>
            <person name="Wu Y.-H."/>
            <person name="Sun C."/>
            <person name="Wang H."/>
            <person name="Cheng H."/>
            <person name="Meng F.-X."/>
            <person name="Wang C.-S."/>
            <person name="Xu X.-W."/>
        </authorList>
    </citation>
    <scope>NUCLEOTIDE SEQUENCE [LARGE SCALE GENOMIC DNA]</scope>
    <source>
        <strain evidence="2 3">V18</strain>
    </source>
</reference>
<accession>A0A418NWR3</accession>
<dbReference type="OrthoDB" id="5325135at2"/>
<keyword evidence="1" id="KW-1133">Transmembrane helix</keyword>
<feature type="transmembrane region" description="Helical" evidence="1">
    <location>
        <begin position="16"/>
        <end position="34"/>
    </location>
</feature>
<comment type="caution">
    <text evidence="2">The sequence shown here is derived from an EMBL/GenBank/DDBJ whole genome shotgun (WGS) entry which is preliminary data.</text>
</comment>
<dbReference type="RefSeq" id="WP_119584328.1">
    <property type="nucleotide sequence ID" value="NZ_CAWODQ010000001.1"/>
</dbReference>